<dbReference type="AlphaFoldDB" id="A0A1R3I883"/>
<feature type="compositionally biased region" description="Low complexity" evidence="1">
    <location>
        <begin position="58"/>
        <end position="69"/>
    </location>
</feature>
<comment type="caution">
    <text evidence="2">The sequence shown here is derived from an EMBL/GenBank/DDBJ whole genome shotgun (WGS) entry which is preliminary data.</text>
</comment>
<reference evidence="2 3" key="1">
    <citation type="submission" date="2013-09" db="EMBL/GenBank/DDBJ databases">
        <title>Corchorus capsularis genome sequencing.</title>
        <authorList>
            <person name="Alam M."/>
            <person name="Haque M.S."/>
            <person name="Islam M.S."/>
            <person name="Emdad E.M."/>
            <person name="Islam M.M."/>
            <person name="Ahmed B."/>
            <person name="Halim A."/>
            <person name="Hossen Q.M.M."/>
            <person name="Hossain M.Z."/>
            <person name="Ahmed R."/>
            <person name="Khan M.M."/>
            <person name="Islam R."/>
            <person name="Rashid M.M."/>
            <person name="Khan S.A."/>
            <person name="Rahman M.S."/>
            <person name="Alam M."/>
        </authorList>
    </citation>
    <scope>NUCLEOTIDE SEQUENCE [LARGE SCALE GENOMIC DNA]</scope>
    <source>
        <strain evidence="3">cv. CVL-1</strain>
        <tissue evidence="2">Whole seedling</tissue>
    </source>
</reference>
<keyword evidence="2" id="KW-0687">Ribonucleoprotein</keyword>
<feature type="region of interest" description="Disordered" evidence="1">
    <location>
        <begin position="58"/>
        <end position="79"/>
    </location>
</feature>
<keyword evidence="2" id="KW-0689">Ribosomal protein</keyword>
<evidence type="ECO:0000313" key="3">
    <source>
        <dbReference type="Proteomes" id="UP000188268"/>
    </source>
</evidence>
<dbReference type="GO" id="GO:0005840">
    <property type="term" value="C:ribosome"/>
    <property type="evidence" value="ECO:0007669"/>
    <property type="project" value="UniProtKB-KW"/>
</dbReference>
<gene>
    <name evidence="2" type="ORF">CCACVL1_14117</name>
</gene>
<name>A0A1R3I883_COCAP</name>
<protein>
    <submittedName>
        <fullName evidence="2">60S ribosomal protein L4-like protein</fullName>
    </submittedName>
</protein>
<evidence type="ECO:0000256" key="1">
    <source>
        <dbReference type="SAM" id="MobiDB-lite"/>
    </source>
</evidence>
<organism evidence="2 3">
    <name type="scientific">Corchorus capsularis</name>
    <name type="common">Jute</name>
    <dbReference type="NCBI Taxonomy" id="210143"/>
    <lineage>
        <taxon>Eukaryota</taxon>
        <taxon>Viridiplantae</taxon>
        <taxon>Streptophyta</taxon>
        <taxon>Embryophyta</taxon>
        <taxon>Tracheophyta</taxon>
        <taxon>Spermatophyta</taxon>
        <taxon>Magnoliopsida</taxon>
        <taxon>eudicotyledons</taxon>
        <taxon>Gunneridae</taxon>
        <taxon>Pentapetalae</taxon>
        <taxon>rosids</taxon>
        <taxon>malvids</taxon>
        <taxon>Malvales</taxon>
        <taxon>Malvaceae</taxon>
        <taxon>Grewioideae</taxon>
        <taxon>Apeibeae</taxon>
        <taxon>Corchorus</taxon>
    </lineage>
</organism>
<dbReference type="Proteomes" id="UP000188268">
    <property type="component" value="Unassembled WGS sequence"/>
</dbReference>
<keyword evidence="3" id="KW-1185">Reference proteome</keyword>
<sequence>MKIFCARGARRVAVFELAEARGSDKTSPHTHVNPIRVGFGALSSTAVSKSSSNSSALSSIAASKTSSDSTGSGVQVRVL</sequence>
<accession>A0A1R3I883</accession>
<evidence type="ECO:0000313" key="2">
    <source>
        <dbReference type="EMBL" id="OMO78768.1"/>
    </source>
</evidence>
<proteinExistence type="predicted"/>
<dbReference type="EMBL" id="AWWV01010520">
    <property type="protein sequence ID" value="OMO78768.1"/>
    <property type="molecule type" value="Genomic_DNA"/>
</dbReference>
<dbReference type="Gramene" id="OMO78768">
    <property type="protein sequence ID" value="OMO78768"/>
    <property type="gene ID" value="CCACVL1_14117"/>
</dbReference>